<dbReference type="EMBL" id="CAJNNV010032076">
    <property type="protein sequence ID" value="CAE8638826.1"/>
    <property type="molecule type" value="Genomic_DNA"/>
</dbReference>
<evidence type="ECO:0000313" key="2">
    <source>
        <dbReference type="EMBL" id="CAE8638826.1"/>
    </source>
</evidence>
<keyword evidence="1" id="KW-0732">Signal</keyword>
<sequence>AECSLLGMLALLLVFLSSPCASAATAGAQFAPARPFASGFTPPKLSEPMDAELMDEPEYLDDEKSPEQAPFRASDLPPNVVRIGKTSVHTPQELVVSLLLSDHFWMLVSFLVGFSIF</sequence>
<keyword evidence="3" id="KW-1185">Reference proteome</keyword>
<protein>
    <submittedName>
        <fullName evidence="2">Uncharacterized protein</fullName>
    </submittedName>
</protein>
<dbReference type="AlphaFoldDB" id="A0A813HM81"/>
<dbReference type="Proteomes" id="UP000654075">
    <property type="component" value="Unassembled WGS sequence"/>
</dbReference>
<evidence type="ECO:0000313" key="3">
    <source>
        <dbReference type="Proteomes" id="UP000654075"/>
    </source>
</evidence>
<comment type="caution">
    <text evidence="2">The sequence shown here is derived from an EMBL/GenBank/DDBJ whole genome shotgun (WGS) entry which is preliminary data.</text>
</comment>
<feature type="non-terminal residue" evidence="2">
    <location>
        <position position="117"/>
    </location>
</feature>
<proteinExistence type="predicted"/>
<reference evidence="2" key="1">
    <citation type="submission" date="2021-02" db="EMBL/GenBank/DDBJ databases">
        <authorList>
            <person name="Dougan E. K."/>
            <person name="Rhodes N."/>
            <person name="Thang M."/>
            <person name="Chan C."/>
        </authorList>
    </citation>
    <scope>NUCLEOTIDE SEQUENCE</scope>
</reference>
<name>A0A813HM81_POLGL</name>
<feature type="signal peptide" evidence="1">
    <location>
        <begin position="1"/>
        <end position="23"/>
    </location>
</feature>
<evidence type="ECO:0000256" key="1">
    <source>
        <dbReference type="SAM" id="SignalP"/>
    </source>
</evidence>
<organism evidence="2 3">
    <name type="scientific">Polarella glacialis</name>
    <name type="common">Dinoflagellate</name>
    <dbReference type="NCBI Taxonomy" id="89957"/>
    <lineage>
        <taxon>Eukaryota</taxon>
        <taxon>Sar</taxon>
        <taxon>Alveolata</taxon>
        <taxon>Dinophyceae</taxon>
        <taxon>Suessiales</taxon>
        <taxon>Suessiaceae</taxon>
        <taxon>Polarella</taxon>
    </lineage>
</organism>
<feature type="chain" id="PRO_5032305437" evidence="1">
    <location>
        <begin position="24"/>
        <end position="117"/>
    </location>
</feature>
<gene>
    <name evidence="2" type="ORF">PGLA1383_LOCUS53941</name>
</gene>
<feature type="non-terminal residue" evidence="2">
    <location>
        <position position="1"/>
    </location>
</feature>
<accession>A0A813HM81</accession>